<name>A0A372GMJ3_9ACTN</name>
<keyword evidence="6" id="KW-1185">Reference proteome</keyword>
<comment type="similarity">
    <text evidence="1">Belongs to the thioesterase family.</text>
</comment>
<keyword evidence="2" id="KW-0378">Hydrolase</keyword>
<evidence type="ECO:0000259" key="4">
    <source>
        <dbReference type="SMART" id="SM00824"/>
    </source>
</evidence>
<evidence type="ECO:0000256" key="2">
    <source>
        <dbReference type="ARBA" id="ARBA00022801"/>
    </source>
</evidence>
<accession>A0A372GMJ3</accession>
<dbReference type="SMART" id="SM00824">
    <property type="entry name" value="PKS_TE"/>
    <property type="match status" value="1"/>
</dbReference>
<dbReference type="AlphaFoldDB" id="A0A372GMJ3"/>
<evidence type="ECO:0000256" key="1">
    <source>
        <dbReference type="ARBA" id="ARBA00007169"/>
    </source>
</evidence>
<evidence type="ECO:0000313" key="6">
    <source>
        <dbReference type="Proteomes" id="UP000262882"/>
    </source>
</evidence>
<feature type="compositionally biased region" description="Basic and acidic residues" evidence="3">
    <location>
        <begin position="257"/>
        <end position="268"/>
    </location>
</feature>
<sequence>MTAADPEVWIRRFHRSPEAATRLVCFPHAGGSASYFHPLSAALAPAHEVWAIQYPGRQDRRREPFAKDIPELADQVFAALRGRVEEPFAFFGHSMGALVAFEVARRWRRTGEAGPARLVLSGRRAASTHRDELLDLDDEDAVVAELRRLGGTADQFLADRELLDTILPVTRADYGAVGAYTAGPDAVVDVPLLVLVGDRDPVTTIEEATAWERHSTASCEVRVFSGGHFFLEPRAAEVIATLQKEMDTLRSVSEDGEIGHSARERRTTEGVSDPYRGD</sequence>
<dbReference type="Pfam" id="PF00975">
    <property type="entry name" value="Thioesterase"/>
    <property type="match status" value="1"/>
</dbReference>
<dbReference type="SUPFAM" id="SSF53474">
    <property type="entry name" value="alpha/beta-Hydrolases"/>
    <property type="match status" value="1"/>
</dbReference>
<dbReference type="InterPro" id="IPR029058">
    <property type="entry name" value="AB_hydrolase_fold"/>
</dbReference>
<dbReference type="InterPro" id="IPR020802">
    <property type="entry name" value="TesA-like"/>
</dbReference>
<dbReference type="InterPro" id="IPR001031">
    <property type="entry name" value="Thioesterase"/>
</dbReference>
<dbReference type="InterPro" id="IPR012223">
    <property type="entry name" value="TEII"/>
</dbReference>
<organism evidence="5 6">
    <name type="scientific">Actinomadura spongiicola</name>
    <dbReference type="NCBI Taxonomy" id="2303421"/>
    <lineage>
        <taxon>Bacteria</taxon>
        <taxon>Bacillati</taxon>
        <taxon>Actinomycetota</taxon>
        <taxon>Actinomycetes</taxon>
        <taxon>Streptosporangiales</taxon>
        <taxon>Thermomonosporaceae</taxon>
        <taxon>Actinomadura</taxon>
    </lineage>
</organism>
<dbReference type="OrthoDB" id="8480037at2"/>
<dbReference type="GO" id="GO:0016787">
    <property type="term" value="F:hydrolase activity"/>
    <property type="evidence" value="ECO:0007669"/>
    <property type="project" value="UniProtKB-KW"/>
</dbReference>
<comment type="caution">
    <text evidence="5">The sequence shown here is derived from an EMBL/GenBank/DDBJ whole genome shotgun (WGS) entry which is preliminary data.</text>
</comment>
<proteinExistence type="inferred from homology"/>
<evidence type="ECO:0000256" key="3">
    <source>
        <dbReference type="SAM" id="MobiDB-lite"/>
    </source>
</evidence>
<protein>
    <submittedName>
        <fullName evidence="5">Thioesterase</fullName>
    </submittedName>
</protein>
<evidence type="ECO:0000313" key="5">
    <source>
        <dbReference type="EMBL" id="RFS86610.1"/>
    </source>
</evidence>
<dbReference type="PANTHER" id="PTHR11487:SF0">
    <property type="entry name" value="S-ACYL FATTY ACID SYNTHASE THIOESTERASE, MEDIUM CHAIN"/>
    <property type="match status" value="1"/>
</dbReference>
<reference evidence="5 6" key="1">
    <citation type="submission" date="2018-08" db="EMBL/GenBank/DDBJ databases">
        <title>Actinomadura spongicola sp. nov., isolated from marine sponge Leucetta chagosensis.</title>
        <authorList>
            <person name="Li L."/>
            <person name="Lin H.W."/>
        </authorList>
    </citation>
    <scope>NUCLEOTIDE SEQUENCE [LARGE SCALE GENOMIC DNA]</scope>
    <source>
        <strain evidence="5 6">LHW52907</strain>
    </source>
</reference>
<dbReference type="RefSeq" id="WP_117398892.1">
    <property type="nucleotide sequence ID" value="NZ_QVNQ01000002.1"/>
</dbReference>
<dbReference type="EMBL" id="QVNQ01000002">
    <property type="protein sequence ID" value="RFS86610.1"/>
    <property type="molecule type" value="Genomic_DNA"/>
</dbReference>
<dbReference type="Proteomes" id="UP000262882">
    <property type="component" value="Unassembled WGS sequence"/>
</dbReference>
<feature type="domain" description="Thioesterase TesA-like" evidence="4">
    <location>
        <begin position="24"/>
        <end position="242"/>
    </location>
</feature>
<gene>
    <name evidence="5" type="ORF">D0T12_08610</name>
</gene>
<feature type="region of interest" description="Disordered" evidence="3">
    <location>
        <begin position="250"/>
        <end position="278"/>
    </location>
</feature>
<dbReference type="GO" id="GO:0008610">
    <property type="term" value="P:lipid biosynthetic process"/>
    <property type="evidence" value="ECO:0007669"/>
    <property type="project" value="TreeGrafter"/>
</dbReference>
<dbReference type="Gene3D" id="3.40.50.1820">
    <property type="entry name" value="alpha/beta hydrolase"/>
    <property type="match status" value="1"/>
</dbReference>
<dbReference type="PANTHER" id="PTHR11487">
    <property type="entry name" value="THIOESTERASE"/>
    <property type="match status" value="1"/>
</dbReference>